<dbReference type="GO" id="GO:0042910">
    <property type="term" value="F:xenobiotic transmembrane transporter activity"/>
    <property type="evidence" value="ECO:0007669"/>
    <property type="project" value="InterPro"/>
</dbReference>
<feature type="transmembrane region" description="Helical" evidence="13">
    <location>
        <begin position="142"/>
        <end position="163"/>
    </location>
</feature>
<gene>
    <name evidence="14" type="ORF">CDO51_12870</name>
</gene>
<evidence type="ECO:0000256" key="10">
    <source>
        <dbReference type="ARBA" id="ARBA00023065"/>
    </source>
</evidence>
<reference evidence="14 15" key="1">
    <citation type="submission" date="2017-06" db="EMBL/GenBank/DDBJ databases">
        <title>Draft Genome Sequence of Natranaerobius trueperi halophilic, alkalithermophilic bacteria from soda lakes.</title>
        <authorList>
            <person name="Zhao B."/>
        </authorList>
    </citation>
    <scope>NUCLEOTIDE SEQUENCE [LARGE SCALE GENOMIC DNA]</scope>
    <source>
        <strain evidence="14 15">DSM 18760</strain>
    </source>
</reference>
<dbReference type="GO" id="GO:0015297">
    <property type="term" value="F:antiporter activity"/>
    <property type="evidence" value="ECO:0007669"/>
    <property type="project" value="UniProtKB-KW"/>
</dbReference>
<evidence type="ECO:0000313" key="14">
    <source>
        <dbReference type="EMBL" id="OWZ82661.1"/>
    </source>
</evidence>
<keyword evidence="9 13" id="KW-1133">Transmembrane helix</keyword>
<feature type="transmembrane region" description="Helical" evidence="13">
    <location>
        <begin position="362"/>
        <end position="380"/>
    </location>
</feature>
<feature type="transmembrane region" description="Helical" evidence="13">
    <location>
        <begin position="175"/>
        <end position="193"/>
    </location>
</feature>
<feature type="transmembrane region" description="Helical" evidence="13">
    <location>
        <begin position="249"/>
        <end position="275"/>
    </location>
</feature>
<keyword evidence="5" id="KW-0813">Transport</keyword>
<dbReference type="Proteomes" id="UP000214588">
    <property type="component" value="Unassembled WGS sequence"/>
</dbReference>
<evidence type="ECO:0000256" key="12">
    <source>
        <dbReference type="ARBA" id="ARBA00031636"/>
    </source>
</evidence>
<dbReference type="PANTHER" id="PTHR43298">
    <property type="entry name" value="MULTIDRUG RESISTANCE PROTEIN NORM-RELATED"/>
    <property type="match status" value="1"/>
</dbReference>
<evidence type="ECO:0000256" key="11">
    <source>
        <dbReference type="ARBA" id="ARBA00023136"/>
    </source>
</evidence>
<name>A0A226BUW5_9FIRM</name>
<feature type="transmembrane region" description="Helical" evidence="13">
    <location>
        <begin position="429"/>
        <end position="449"/>
    </location>
</feature>
<comment type="similarity">
    <text evidence="3">Belongs to the multi antimicrobial extrusion (MATE) (TC 2.A.66.1) family.</text>
</comment>
<dbReference type="AlphaFoldDB" id="A0A226BUW5"/>
<dbReference type="InterPro" id="IPR048279">
    <property type="entry name" value="MdtK-like"/>
</dbReference>
<evidence type="ECO:0000256" key="3">
    <source>
        <dbReference type="ARBA" id="ARBA00010199"/>
    </source>
</evidence>
<organism evidence="14 15">
    <name type="scientific">Natranaerobius trueperi</name>
    <dbReference type="NCBI Taxonomy" id="759412"/>
    <lineage>
        <taxon>Bacteria</taxon>
        <taxon>Bacillati</taxon>
        <taxon>Bacillota</taxon>
        <taxon>Clostridia</taxon>
        <taxon>Natranaerobiales</taxon>
        <taxon>Natranaerobiaceae</taxon>
        <taxon>Natranaerobius</taxon>
    </lineage>
</organism>
<feature type="transmembrane region" description="Helical" evidence="13">
    <location>
        <begin position="19"/>
        <end position="36"/>
    </location>
</feature>
<feature type="transmembrane region" description="Helical" evidence="13">
    <location>
        <begin position="97"/>
        <end position="122"/>
    </location>
</feature>
<dbReference type="PIRSF" id="PIRSF006603">
    <property type="entry name" value="DinF"/>
    <property type="match status" value="1"/>
</dbReference>
<dbReference type="EMBL" id="NIQC01000054">
    <property type="protein sequence ID" value="OWZ82661.1"/>
    <property type="molecule type" value="Genomic_DNA"/>
</dbReference>
<comment type="function">
    <text evidence="1">Multidrug efflux pump.</text>
</comment>
<evidence type="ECO:0000256" key="1">
    <source>
        <dbReference type="ARBA" id="ARBA00003408"/>
    </source>
</evidence>
<evidence type="ECO:0000256" key="7">
    <source>
        <dbReference type="ARBA" id="ARBA00022475"/>
    </source>
</evidence>
<protein>
    <recommendedName>
        <fullName evidence="4">Probable multidrug resistance protein NorM</fullName>
    </recommendedName>
    <alternativeName>
        <fullName evidence="12">Multidrug-efflux transporter</fullName>
    </alternativeName>
</protein>
<evidence type="ECO:0000256" key="4">
    <source>
        <dbReference type="ARBA" id="ARBA00020268"/>
    </source>
</evidence>
<keyword evidence="8 13" id="KW-0812">Transmembrane</keyword>
<comment type="subcellular location">
    <subcellularLocation>
        <location evidence="2">Cell membrane</location>
        <topology evidence="2">Multi-pass membrane protein</topology>
    </subcellularLocation>
</comment>
<dbReference type="InterPro" id="IPR002528">
    <property type="entry name" value="MATE_fam"/>
</dbReference>
<dbReference type="PANTHER" id="PTHR43298:SF2">
    <property type="entry name" value="FMN_FAD EXPORTER YEEO-RELATED"/>
    <property type="match status" value="1"/>
</dbReference>
<dbReference type="InterPro" id="IPR050222">
    <property type="entry name" value="MATE_MdtK"/>
</dbReference>
<keyword evidence="11 13" id="KW-0472">Membrane</keyword>
<sequence>MYGNLDENKRRNLILKGNIIKVVWILTWPVGIQLLINNMVRTVDTKMVGSLGSDAVAAVEMSQQVIMFLAVPVMGLATGATALVARYYGQKDQTATLYTLGQILIATLLIAGFITIMGISLGDRILGLLGADSEVLALGYQYLEVLFIASLVVIAKFPLWSIFQGLGDTRTPLKLDIIANIVNIIGNYIFIFGPGFLPAFGVKGAAMGSVLANTIILLLAISHLKNRVLLFVPPILEFLKVNLKIMKRLISIGTPAALHGFILMITNALIIAMLARLGHEAQVVSAYSISMVVFGFATFPAASVATVAASIIGISIGDQNLSRALQGGRICFTLAGVIVFFTAMLTFILAPKFISFFVDDNQVIYLGSQLLRILALVKPLHAMGIVCSRGMHGAGDSKTPFVIATLSGFFVRIPLAWALAYPLNLEVTGIWLAIAITQILSSIILLVCFKRVIKERLQKAITLY</sequence>
<accession>A0A226BUW5</accession>
<feature type="transmembrane region" description="Helical" evidence="13">
    <location>
        <begin position="287"/>
        <end position="316"/>
    </location>
</feature>
<keyword evidence="10" id="KW-0406">Ion transport</keyword>
<keyword evidence="7" id="KW-1003">Cell membrane</keyword>
<dbReference type="CDD" id="cd13137">
    <property type="entry name" value="MATE_NorM_like"/>
    <property type="match status" value="1"/>
</dbReference>
<feature type="transmembrane region" description="Helical" evidence="13">
    <location>
        <begin position="328"/>
        <end position="350"/>
    </location>
</feature>
<proteinExistence type="inferred from homology"/>
<evidence type="ECO:0000256" key="13">
    <source>
        <dbReference type="SAM" id="Phobius"/>
    </source>
</evidence>
<evidence type="ECO:0000256" key="9">
    <source>
        <dbReference type="ARBA" id="ARBA00022989"/>
    </source>
</evidence>
<dbReference type="OrthoDB" id="62420at2"/>
<feature type="transmembrane region" description="Helical" evidence="13">
    <location>
        <begin position="199"/>
        <end position="221"/>
    </location>
</feature>
<feature type="transmembrane region" description="Helical" evidence="13">
    <location>
        <begin position="65"/>
        <end position="85"/>
    </location>
</feature>
<comment type="caution">
    <text evidence="14">The sequence shown here is derived from an EMBL/GenBank/DDBJ whole genome shotgun (WGS) entry which is preliminary data.</text>
</comment>
<evidence type="ECO:0000256" key="5">
    <source>
        <dbReference type="ARBA" id="ARBA00022448"/>
    </source>
</evidence>
<feature type="transmembrane region" description="Helical" evidence="13">
    <location>
        <begin position="401"/>
        <end position="423"/>
    </location>
</feature>
<dbReference type="GO" id="GO:0005886">
    <property type="term" value="C:plasma membrane"/>
    <property type="evidence" value="ECO:0007669"/>
    <property type="project" value="UniProtKB-SubCell"/>
</dbReference>
<evidence type="ECO:0000256" key="8">
    <source>
        <dbReference type="ARBA" id="ARBA00022692"/>
    </source>
</evidence>
<dbReference type="NCBIfam" id="TIGR00797">
    <property type="entry name" value="matE"/>
    <property type="match status" value="1"/>
</dbReference>
<evidence type="ECO:0000256" key="6">
    <source>
        <dbReference type="ARBA" id="ARBA00022449"/>
    </source>
</evidence>
<evidence type="ECO:0000256" key="2">
    <source>
        <dbReference type="ARBA" id="ARBA00004651"/>
    </source>
</evidence>
<keyword evidence="15" id="KW-1185">Reference proteome</keyword>
<dbReference type="GO" id="GO:0006811">
    <property type="term" value="P:monoatomic ion transport"/>
    <property type="evidence" value="ECO:0007669"/>
    <property type="project" value="UniProtKB-KW"/>
</dbReference>
<dbReference type="Pfam" id="PF01554">
    <property type="entry name" value="MatE"/>
    <property type="match status" value="2"/>
</dbReference>
<keyword evidence="6" id="KW-0050">Antiport</keyword>
<evidence type="ECO:0000313" key="15">
    <source>
        <dbReference type="Proteomes" id="UP000214588"/>
    </source>
</evidence>
<dbReference type="RefSeq" id="WP_089024625.1">
    <property type="nucleotide sequence ID" value="NZ_NIQC01000054.1"/>
</dbReference>